<gene>
    <name evidence="3" type="ORF">KAK03_21750</name>
</gene>
<evidence type="ECO:0000313" key="3">
    <source>
        <dbReference type="EMBL" id="MBQ0933105.1"/>
    </source>
</evidence>
<organism evidence="3 4">
    <name type="scientific">Ideonella alba</name>
    <dbReference type="NCBI Taxonomy" id="2824118"/>
    <lineage>
        <taxon>Bacteria</taxon>
        <taxon>Pseudomonadati</taxon>
        <taxon>Pseudomonadota</taxon>
        <taxon>Betaproteobacteria</taxon>
        <taxon>Burkholderiales</taxon>
        <taxon>Sphaerotilaceae</taxon>
        <taxon>Ideonella</taxon>
    </lineage>
</organism>
<dbReference type="PROSITE" id="PS00330">
    <property type="entry name" value="HEMOLYSIN_CALCIUM"/>
    <property type="match status" value="1"/>
</dbReference>
<dbReference type="RefSeq" id="WP_210856779.1">
    <property type="nucleotide sequence ID" value="NZ_JAGQDD010000023.1"/>
</dbReference>
<dbReference type="InterPro" id="IPR050557">
    <property type="entry name" value="RTX_toxin/Mannuronan_C5-epim"/>
</dbReference>
<dbReference type="EMBL" id="JAGQDD010000023">
    <property type="protein sequence ID" value="MBQ0933105.1"/>
    <property type="molecule type" value="Genomic_DNA"/>
</dbReference>
<reference evidence="3 4" key="1">
    <citation type="submission" date="2021-04" db="EMBL/GenBank/DDBJ databases">
        <title>The genome sequence of Ideonella sp. 3Y2.</title>
        <authorList>
            <person name="Liu Y."/>
        </authorList>
    </citation>
    <scope>NUCLEOTIDE SEQUENCE [LARGE SCALE GENOMIC DNA]</scope>
    <source>
        <strain evidence="3 4">3Y2</strain>
    </source>
</reference>
<evidence type="ECO:0000256" key="1">
    <source>
        <dbReference type="ARBA" id="ARBA00004613"/>
    </source>
</evidence>
<dbReference type="SUPFAM" id="SSF51120">
    <property type="entry name" value="beta-Roll"/>
    <property type="match status" value="6"/>
</dbReference>
<name>A0A941BDL1_9BURK</name>
<dbReference type="InterPro" id="IPR001343">
    <property type="entry name" value="Hemolysn_Ca-bd"/>
</dbReference>
<dbReference type="Gene3D" id="2.150.10.10">
    <property type="entry name" value="Serralysin-like metalloprotease, C-terminal"/>
    <property type="match status" value="7"/>
</dbReference>
<dbReference type="AlphaFoldDB" id="A0A941BDL1"/>
<comment type="subcellular location">
    <subcellularLocation>
        <location evidence="1">Secreted</location>
    </subcellularLocation>
</comment>
<evidence type="ECO:0000256" key="2">
    <source>
        <dbReference type="ARBA" id="ARBA00022525"/>
    </source>
</evidence>
<accession>A0A941BDL1</accession>
<sequence length="1107" mass="110565">MATLTAENNFNPLVQVTWTVFRATGTASWFEMEDSVKHQTFLGSFTYPDATHVKGVVNEIRLWSPLDPTQGFTISGLAADAAAVQTKVVAGAGLYSYLLSGNDTISGGLRQMGFAGNDVMQPSTKLGGMVCDGGDGSDTAENATSTGMAASLLTQRMGLPGSQYYVTLVNIEHLRGGYGSDTLTGNAGDNRLDGNLGIDTVSYDGVTTAVNVNLATGVATGHGRDTLVGIENITGTRQADVLTGDGLGNVLNGGLGADTMSGGLGNDTYIVDASDVVTEAANAGIDTLVVATDWTLSRPNIENLQLTGAALRGTGDAGANRITGNDLANVLDGKAGVDTLVGGKGNDSYLVDVSGDIVIEALNEGTDTVTSLVTRTLGANLENLVLGGSAAINGTGNNLSNSITGNAAANVLSVGAAGGLDTLTGGGGNDQYLLGHAHWTTVVEAANGGYDSVTVSYNYTLTANVEALTLTGSEAITGVGNSLNNAIVGNTGANTLNGGAGNDTLKGGLGADVYIVDSVLDVVVELAGQGYDRIEASASCVMGDNIETLTLVGGAGINGTGNAAANSITGNSGNNRLNGGGGADTMSGGAGNDTYVVDNAGDRIMGEDTAGGVDTVETGLSWTLQRGLENLLSTGSASVSLTGNDVANRLTGNAGNNLIDGGAGNDTMTGGAGNDTYRVSGPQDVVVEVNGGGTDTVVVVAGGDYTLSAFVENLTGSGRLTGNALANQIVGGSGNDTINGGAGADRMEGGSGDDTYYVDNVGDVIIDAWGLSTICSSISYTAGPNIHALIKLQGSANLNATIEAYSGSIWGNSGNNTLTCAHGGGGELYGGAGNDTYVIGANMRVWENGGDGYDIVQTVDCGFNLDTYCSIEEIRLGNGNFDARGNLSSNLLLGGSGNNRLDGGAGLDTASFSNAASGVNVDMGAGTAVGFGNDTLVNIEAVIGSAWADTLRGGDGADTLTGGAGADTFVVDNLLAADLITDFSGGQDLLQFVQAGWSIGNGDAVVDGGVAISGPGGFSAAAELVVVDTAITGDLTATAAAAAIGSATEDYTVGQTALFVVHNANEAAVFLFTSGGTNPIVDAAELTRLCTLDHGLVNLNNIGFITG</sequence>
<dbReference type="InterPro" id="IPR018511">
    <property type="entry name" value="Hemolysin-typ_Ca-bd_CS"/>
</dbReference>
<evidence type="ECO:0008006" key="5">
    <source>
        <dbReference type="Google" id="ProtNLM"/>
    </source>
</evidence>
<proteinExistence type="predicted"/>
<keyword evidence="2" id="KW-0964">Secreted</keyword>
<dbReference type="PANTHER" id="PTHR38340">
    <property type="entry name" value="S-LAYER PROTEIN"/>
    <property type="match status" value="1"/>
</dbReference>
<dbReference type="PANTHER" id="PTHR38340:SF1">
    <property type="entry name" value="S-LAYER PROTEIN"/>
    <property type="match status" value="1"/>
</dbReference>
<protein>
    <recommendedName>
        <fullName evidence="5">Calcium-binding protein</fullName>
    </recommendedName>
</protein>
<dbReference type="PRINTS" id="PR00313">
    <property type="entry name" value="CABNDNGRPT"/>
</dbReference>
<keyword evidence="4" id="KW-1185">Reference proteome</keyword>
<dbReference type="InterPro" id="IPR011049">
    <property type="entry name" value="Serralysin-like_metalloprot_C"/>
</dbReference>
<dbReference type="GO" id="GO:0005509">
    <property type="term" value="F:calcium ion binding"/>
    <property type="evidence" value="ECO:0007669"/>
    <property type="project" value="InterPro"/>
</dbReference>
<evidence type="ECO:0000313" key="4">
    <source>
        <dbReference type="Proteomes" id="UP000676246"/>
    </source>
</evidence>
<dbReference type="Pfam" id="PF00353">
    <property type="entry name" value="HemolysinCabind"/>
    <property type="match status" value="9"/>
</dbReference>
<dbReference type="Proteomes" id="UP000676246">
    <property type="component" value="Unassembled WGS sequence"/>
</dbReference>
<dbReference type="GO" id="GO:0005576">
    <property type="term" value="C:extracellular region"/>
    <property type="evidence" value="ECO:0007669"/>
    <property type="project" value="UniProtKB-SubCell"/>
</dbReference>
<comment type="caution">
    <text evidence="3">The sequence shown here is derived from an EMBL/GenBank/DDBJ whole genome shotgun (WGS) entry which is preliminary data.</text>
</comment>